<dbReference type="HOGENOM" id="CLU_2333100_0_0_1"/>
<reference evidence="2" key="1">
    <citation type="submission" date="2024-06" db="UniProtKB">
        <authorList>
            <consortium name="Ensembl"/>
        </authorList>
    </citation>
    <scope>IDENTIFICATION</scope>
</reference>
<organism evidence="2">
    <name type="scientific">Mustela putorius furo</name>
    <name type="common">European domestic ferret</name>
    <name type="synonym">Mustela furo</name>
    <dbReference type="NCBI Taxonomy" id="9669"/>
    <lineage>
        <taxon>Eukaryota</taxon>
        <taxon>Metazoa</taxon>
        <taxon>Chordata</taxon>
        <taxon>Craniata</taxon>
        <taxon>Vertebrata</taxon>
        <taxon>Euteleostomi</taxon>
        <taxon>Mammalia</taxon>
        <taxon>Eutheria</taxon>
        <taxon>Laurasiatheria</taxon>
        <taxon>Carnivora</taxon>
        <taxon>Caniformia</taxon>
        <taxon>Musteloidea</taxon>
        <taxon>Mustelidae</taxon>
        <taxon>Mustelinae</taxon>
        <taxon>Mustela</taxon>
    </lineage>
</organism>
<dbReference type="EMBL" id="AEYP01058702">
    <property type="status" value="NOT_ANNOTATED_CDS"/>
    <property type="molecule type" value="Genomic_DNA"/>
</dbReference>
<feature type="region of interest" description="Disordered" evidence="1">
    <location>
        <begin position="38"/>
        <end position="87"/>
    </location>
</feature>
<evidence type="ECO:0000313" key="2">
    <source>
        <dbReference type="Ensembl" id="ENSMPUP00000010547.1"/>
    </source>
</evidence>
<protein>
    <submittedName>
        <fullName evidence="2">Uncharacterized protein</fullName>
    </submittedName>
</protein>
<sequence>MGITQVTFTGSQFAESTETAVLTLKKRRFSALTRGAWPFLPKPLQTHPPSIAQERCGSSKGSPRRRRPRTRRSGSRPCRRPDSRSPRWCCPRWPWSCS</sequence>
<dbReference type="EMBL" id="AEYP01058701">
    <property type="status" value="NOT_ANNOTATED_CDS"/>
    <property type="molecule type" value="Genomic_DNA"/>
</dbReference>
<evidence type="ECO:0000256" key="1">
    <source>
        <dbReference type="SAM" id="MobiDB-lite"/>
    </source>
</evidence>
<accession>M3YGU0</accession>
<name>M3YGU0_MUSPF</name>
<dbReference type="InParanoid" id="M3YGU0"/>
<dbReference type="AlphaFoldDB" id="M3YGU0"/>
<proteinExistence type="predicted"/>
<feature type="compositionally biased region" description="Basic residues" evidence="1">
    <location>
        <begin position="62"/>
        <end position="78"/>
    </location>
</feature>
<dbReference type="Ensembl" id="ENSMPUT00000010717.1">
    <property type="protein sequence ID" value="ENSMPUP00000010547.1"/>
    <property type="gene ID" value="ENSMPUG00000010626.1"/>
</dbReference>